<organism evidence="2 3">
    <name type="scientific">Methanosphaerula palustris (strain ATCC BAA-1556 / DSM 19958 / E1-9c)</name>
    <dbReference type="NCBI Taxonomy" id="521011"/>
    <lineage>
        <taxon>Archaea</taxon>
        <taxon>Methanobacteriati</taxon>
        <taxon>Methanobacteriota</taxon>
        <taxon>Stenosarchaea group</taxon>
        <taxon>Methanomicrobia</taxon>
        <taxon>Methanomicrobiales</taxon>
        <taxon>Methanoregulaceae</taxon>
        <taxon>Methanosphaerula</taxon>
    </lineage>
</organism>
<evidence type="ECO:0000256" key="1">
    <source>
        <dbReference type="SAM" id="Phobius"/>
    </source>
</evidence>
<dbReference type="Proteomes" id="UP000002457">
    <property type="component" value="Chromosome"/>
</dbReference>
<keyword evidence="1" id="KW-0472">Membrane</keyword>
<dbReference type="AlphaFoldDB" id="B8GI58"/>
<dbReference type="KEGG" id="mpl:Mpal_1476"/>
<evidence type="ECO:0000313" key="2">
    <source>
        <dbReference type="EMBL" id="ACL16798.1"/>
    </source>
</evidence>
<dbReference type="eggNOG" id="arCOG12591">
    <property type="taxonomic scope" value="Archaea"/>
</dbReference>
<accession>B8GI58</accession>
<feature type="transmembrane region" description="Helical" evidence="1">
    <location>
        <begin position="15"/>
        <end position="36"/>
    </location>
</feature>
<name>B8GI58_METPE</name>
<dbReference type="EMBL" id="CP001338">
    <property type="protein sequence ID" value="ACL16798.1"/>
    <property type="molecule type" value="Genomic_DNA"/>
</dbReference>
<protein>
    <recommendedName>
        <fullName evidence="4">Ferric oxidoreductase domain-containing protein</fullName>
    </recommendedName>
</protein>
<evidence type="ECO:0008006" key="4">
    <source>
        <dbReference type="Google" id="ProtNLM"/>
    </source>
</evidence>
<dbReference type="HOGENOM" id="CLU_2784145_0_0_2"/>
<proteinExistence type="predicted"/>
<gene>
    <name evidence="2" type="ordered locus">Mpal_1476</name>
</gene>
<evidence type="ECO:0000313" key="3">
    <source>
        <dbReference type="Proteomes" id="UP000002457"/>
    </source>
</evidence>
<sequence>MIASLGYIQIFNRPIAVYFGIATFFALLVTVTIGVLLRKGYRIVPFPWHMRMAAITLIFALIHVTLVI</sequence>
<keyword evidence="3" id="KW-1185">Reference proteome</keyword>
<keyword evidence="1" id="KW-1133">Transmembrane helix</keyword>
<reference evidence="2 3" key="1">
    <citation type="journal article" date="2015" name="Genome Announc.">
        <title>Complete Genome Sequence of Methanosphaerula palustris E1-9CT, a Hydrogenotrophic Methanogen Isolated from a Minerotrophic Fen Peatland.</title>
        <authorList>
            <person name="Cadillo-Quiroz H."/>
            <person name="Browne P."/>
            <person name="Kyrpides N."/>
            <person name="Woyke T."/>
            <person name="Goodwin L."/>
            <person name="Detter C."/>
            <person name="Yavitt J.B."/>
            <person name="Zinder S.H."/>
        </authorList>
    </citation>
    <scope>NUCLEOTIDE SEQUENCE [LARGE SCALE GENOMIC DNA]</scope>
    <source>
        <strain evidence="3">ATCC BAA-1556 / DSM 19958 / E1-9c</strain>
    </source>
</reference>
<feature type="transmembrane region" description="Helical" evidence="1">
    <location>
        <begin position="48"/>
        <end position="66"/>
    </location>
</feature>
<keyword evidence="1" id="KW-0812">Transmembrane</keyword>